<dbReference type="CDD" id="cd07067">
    <property type="entry name" value="HP_PGM_like"/>
    <property type="match status" value="1"/>
</dbReference>
<gene>
    <name evidence="1" type="ordered locus">Dvul_1583</name>
</gene>
<dbReference type="Proteomes" id="UP000009173">
    <property type="component" value="Chromosome"/>
</dbReference>
<name>A0A0H3A913_NITV4</name>
<dbReference type="GO" id="GO:0003873">
    <property type="term" value="F:6-phosphofructo-2-kinase activity"/>
    <property type="evidence" value="ECO:0007669"/>
    <property type="project" value="TreeGrafter"/>
</dbReference>
<reference evidence="2" key="1">
    <citation type="journal article" date="2009" name="Environ. Microbiol.">
        <title>Contribution of mobile genetic elements to Desulfovibrio vulgaris genome plasticity.</title>
        <authorList>
            <person name="Walker C.B."/>
            <person name="Stolyar S."/>
            <person name="Chivian D."/>
            <person name="Pinel N."/>
            <person name="Gabster J.A."/>
            <person name="Dehal P.S."/>
            <person name="He Z."/>
            <person name="Yang Z.K."/>
            <person name="Yen H.C."/>
            <person name="Zhou J."/>
            <person name="Wall J.D."/>
            <person name="Hazen T.C."/>
            <person name="Arkin A.P."/>
            <person name="Stahl D.A."/>
        </authorList>
    </citation>
    <scope>NUCLEOTIDE SEQUENCE [LARGE SCALE GENOMIC DNA]</scope>
    <source>
        <strain evidence="2">DP4</strain>
    </source>
</reference>
<dbReference type="SUPFAM" id="SSF53254">
    <property type="entry name" value="Phosphoglycerate mutase-like"/>
    <property type="match status" value="1"/>
</dbReference>
<proteinExistence type="predicted"/>
<accession>A0A0H3A913</accession>
<sequence length="216" mass="23700">MGVPTFETTDTPEKNASCAVILLRHAATTGGEGRAIGRTPLPLSPEGLRQAAALCKVMRQCRPAALYASPASRARDTLGPLLDECTVHLIDDMDEIDMGQWDGRTFDSIRQREPEQYNRRGRDMAHFRIPGGETFADVQRRVMTAVRHMAQGPRPAVCITHAGCLRVVACTLTRTPLEDLMSFRFSHLHGLAMTGPSSALHLEKADVTLEDLPSLL</sequence>
<dbReference type="PANTHER" id="PTHR10606">
    <property type="entry name" value="6-PHOSPHOFRUCTO-2-KINASE/FRUCTOSE-2,6-BISPHOSPHATASE"/>
    <property type="match status" value="1"/>
</dbReference>
<dbReference type="InterPro" id="IPR013078">
    <property type="entry name" value="His_Pase_superF_clade-1"/>
</dbReference>
<dbReference type="AlphaFoldDB" id="A0A0H3A913"/>
<dbReference type="GO" id="GO:0006003">
    <property type="term" value="P:fructose 2,6-bisphosphate metabolic process"/>
    <property type="evidence" value="ECO:0007669"/>
    <property type="project" value="InterPro"/>
</dbReference>
<dbReference type="GO" id="GO:0005524">
    <property type="term" value="F:ATP binding"/>
    <property type="evidence" value="ECO:0007669"/>
    <property type="project" value="InterPro"/>
</dbReference>
<dbReference type="InterPro" id="IPR029033">
    <property type="entry name" value="His_PPase_superfam"/>
</dbReference>
<dbReference type="KEGG" id="dvl:Dvul_1583"/>
<organism evidence="1 2">
    <name type="scientific">Nitratidesulfovibrio vulgaris (strain DP4)</name>
    <name type="common">Desulfovibrio vulgaris</name>
    <dbReference type="NCBI Taxonomy" id="391774"/>
    <lineage>
        <taxon>Bacteria</taxon>
        <taxon>Pseudomonadati</taxon>
        <taxon>Thermodesulfobacteriota</taxon>
        <taxon>Desulfovibrionia</taxon>
        <taxon>Desulfovibrionales</taxon>
        <taxon>Desulfovibrionaceae</taxon>
        <taxon>Nitratidesulfovibrio</taxon>
    </lineage>
</organism>
<dbReference type="GO" id="GO:0005829">
    <property type="term" value="C:cytosol"/>
    <property type="evidence" value="ECO:0007669"/>
    <property type="project" value="TreeGrafter"/>
</dbReference>
<dbReference type="InterPro" id="IPR003094">
    <property type="entry name" value="6Pfruct_kin"/>
</dbReference>
<evidence type="ECO:0000313" key="2">
    <source>
        <dbReference type="Proteomes" id="UP000009173"/>
    </source>
</evidence>
<dbReference type="SMART" id="SM00855">
    <property type="entry name" value="PGAM"/>
    <property type="match status" value="1"/>
</dbReference>
<dbReference type="HOGENOM" id="CLU_033323_8_4_7"/>
<dbReference type="Gene3D" id="3.40.50.1240">
    <property type="entry name" value="Phosphoglycerate mutase-like"/>
    <property type="match status" value="1"/>
</dbReference>
<protein>
    <submittedName>
        <fullName evidence="1">Phosphoglycerate mutase</fullName>
    </submittedName>
</protein>
<evidence type="ECO:0000313" key="1">
    <source>
        <dbReference type="EMBL" id="ABM28600.1"/>
    </source>
</evidence>
<dbReference type="Pfam" id="PF00300">
    <property type="entry name" value="His_Phos_1"/>
    <property type="match status" value="1"/>
</dbReference>
<dbReference type="EMBL" id="CP000527">
    <property type="protein sequence ID" value="ABM28600.1"/>
    <property type="molecule type" value="Genomic_DNA"/>
</dbReference>